<comment type="caution">
    <text evidence="2">The sequence shown here is derived from an EMBL/GenBank/DDBJ whole genome shotgun (WGS) entry which is preliminary data.</text>
</comment>
<dbReference type="OrthoDB" id="5305386at2759"/>
<organism evidence="2 3">
    <name type="scientific">Niveomyces insectorum RCEF 264</name>
    <dbReference type="NCBI Taxonomy" id="1081102"/>
    <lineage>
        <taxon>Eukaryota</taxon>
        <taxon>Fungi</taxon>
        <taxon>Dikarya</taxon>
        <taxon>Ascomycota</taxon>
        <taxon>Pezizomycotina</taxon>
        <taxon>Sordariomycetes</taxon>
        <taxon>Hypocreomycetidae</taxon>
        <taxon>Hypocreales</taxon>
        <taxon>Cordycipitaceae</taxon>
        <taxon>Niveomyces</taxon>
    </lineage>
</organism>
<dbReference type="AlphaFoldDB" id="A0A167LU82"/>
<protein>
    <submittedName>
        <fullName evidence="2">Uncharacterized protein</fullName>
    </submittedName>
</protein>
<reference evidence="2 3" key="1">
    <citation type="journal article" date="2016" name="Genome Biol. Evol.">
        <title>Divergent and convergent evolution of fungal pathogenicity.</title>
        <authorList>
            <person name="Shang Y."/>
            <person name="Xiao G."/>
            <person name="Zheng P."/>
            <person name="Cen K."/>
            <person name="Zhan S."/>
            <person name="Wang C."/>
        </authorList>
    </citation>
    <scope>NUCLEOTIDE SEQUENCE [LARGE SCALE GENOMIC DNA]</scope>
    <source>
        <strain evidence="2 3">RCEF 264</strain>
    </source>
</reference>
<evidence type="ECO:0000256" key="1">
    <source>
        <dbReference type="SAM" id="MobiDB-lite"/>
    </source>
</evidence>
<accession>A0A167LU82</accession>
<keyword evidence="3" id="KW-1185">Reference proteome</keyword>
<evidence type="ECO:0000313" key="2">
    <source>
        <dbReference type="EMBL" id="OAA53506.1"/>
    </source>
</evidence>
<dbReference type="EMBL" id="AZHD01000029">
    <property type="protein sequence ID" value="OAA53506.1"/>
    <property type="molecule type" value="Genomic_DNA"/>
</dbReference>
<gene>
    <name evidence="2" type="ORF">SPI_09434</name>
</gene>
<name>A0A167LU82_9HYPO</name>
<evidence type="ECO:0000313" key="3">
    <source>
        <dbReference type="Proteomes" id="UP000076874"/>
    </source>
</evidence>
<dbReference type="Proteomes" id="UP000076874">
    <property type="component" value="Unassembled WGS sequence"/>
</dbReference>
<sequence>MADQNGGDRDALQPKAEPTEVSSNHPSSDLDVRTSDLVKPIPREKATMPLEFEGLSFMGSGGDLHLRNIGKNQRKALENYLADTYGAVYADFHRFYMVLNFKSADDIPPRDQRPFSIAGYIVLWAEAGHLPVFPVLGDLAEGDTVAIDAEILARLRPFELPAVDVLQYLGNVVFPDCEAISFIGDGLVIELPEAPTEQYAQSLKNYPRYVDRSSIGLEYHNGPLARTAVRRRGVAPDALVVDDLQADETDYVQKDGAFHPGAMLSSLDAEGHIVCSVSAGVLVEKEGRQRLTAPFHAWEEHDKRHPGLLGQDTEEARRVFRVAQGGSGNHDGKPGTTVGFLRERLPNSDIGLVQLERGVAFKNGMAGGEGVRPKKLLSLQDLNELDEYQFASFVTGTQMLRCIGLRAAFERRRGGAAHPHLLPPDSHAYVSCAQGVFATNEPALKGQPNIRASVCGSVLLRRKKRHTNDQPEHLLERGEVCAMMPYADMQLLYGTANDLLIYADAMDALVEDGWTVSQPD</sequence>
<feature type="compositionally biased region" description="Basic and acidic residues" evidence="1">
    <location>
        <begin position="1"/>
        <end position="12"/>
    </location>
</feature>
<feature type="region of interest" description="Disordered" evidence="1">
    <location>
        <begin position="1"/>
        <end position="36"/>
    </location>
</feature>
<proteinExistence type="predicted"/>